<dbReference type="OrthoDB" id="9794935at2"/>
<dbReference type="EMBL" id="ASWJ01000003">
    <property type="protein sequence ID" value="EOW87471.1"/>
    <property type="molecule type" value="Genomic_DNA"/>
</dbReference>
<dbReference type="STRING" id="1121865.OMW_00689"/>
<reference evidence="1 2" key="1">
    <citation type="submission" date="2013-03" db="EMBL/GenBank/DDBJ databases">
        <title>The Genome Sequence of Enterococcus columbae ATCC_51263 (PacBio/Illumina hybrid assembly).</title>
        <authorList>
            <consortium name="The Broad Institute Genomics Platform"/>
            <consortium name="The Broad Institute Genome Sequencing Center for Infectious Disease"/>
            <person name="Earl A."/>
            <person name="Russ C."/>
            <person name="Gilmore M."/>
            <person name="Surin D."/>
            <person name="Walker B."/>
            <person name="Young S."/>
            <person name="Zeng Q."/>
            <person name="Gargeya S."/>
            <person name="Fitzgerald M."/>
            <person name="Haas B."/>
            <person name="Abouelleil A."/>
            <person name="Allen A.W."/>
            <person name="Alvarado L."/>
            <person name="Arachchi H.M."/>
            <person name="Berlin A.M."/>
            <person name="Chapman S.B."/>
            <person name="Gainer-Dewar J."/>
            <person name="Goldberg J."/>
            <person name="Griggs A."/>
            <person name="Gujja S."/>
            <person name="Hansen M."/>
            <person name="Howarth C."/>
            <person name="Imamovic A."/>
            <person name="Ireland A."/>
            <person name="Larimer J."/>
            <person name="McCowan C."/>
            <person name="Murphy C."/>
            <person name="Pearson M."/>
            <person name="Poon T.W."/>
            <person name="Priest M."/>
            <person name="Roberts A."/>
            <person name="Saif S."/>
            <person name="Shea T."/>
            <person name="Sisk P."/>
            <person name="Sykes S."/>
            <person name="Wortman J."/>
            <person name="Nusbaum C."/>
            <person name="Birren B."/>
        </authorList>
    </citation>
    <scope>NUCLEOTIDE SEQUENCE [LARGE SCALE GENOMIC DNA]</scope>
    <source>
        <strain evidence="1 2">ATCC 51263</strain>
    </source>
</reference>
<comment type="caution">
    <text evidence="1">The sequence shown here is derived from an EMBL/GenBank/DDBJ whole genome shotgun (WGS) entry which is preliminary data.</text>
</comment>
<keyword evidence="2" id="KW-1185">Reference proteome</keyword>
<evidence type="ECO:0000313" key="1">
    <source>
        <dbReference type="EMBL" id="EOW87471.1"/>
    </source>
</evidence>
<dbReference type="PANTHER" id="PTHR34071:SF2">
    <property type="entry name" value="FLAVIN-NUCLEOTIDE-BINDING PROTEIN"/>
    <property type="match status" value="1"/>
</dbReference>
<gene>
    <name evidence="1" type="ORF">I568_00515</name>
</gene>
<organism evidence="1 2">
    <name type="scientific">Enterococcus columbae DSM 7374 = ATCC 51263</name>
    <dbReference type="NCBI Taxonomy" id="1121865"/>
    <lineage>
        <taxon>Bacteria</taxon>
        <taxon>Bacillati</taxon>
        <taxon>Bacillota</taxon>
        <taxon>Bacilli</taxon>
        <taxon>Lactobacillales</taxon>
        <taxon>Enterococcaceae</taxon>
        <taxon>Enterococcus</taxon>
    </lineage>
</organism>
<dbReference type="InterPro" id="IPR024747">
    <property type="entry name" value="Pyridox_Oxase-rel"/>
</dbReference>
<dbReference type="InterPro" id="IPR012349">
    <property type="entry name" value="Split_barrel_FMN-bd"/>
</dbReference>
<dbReference type="PATRIC" id="fig|1121865.3.peg.679"/>
<dbReference type="PANTHER" id="PTHR34071">
    <property type="entry name" value="5-NITROIMIDAZOLE ANTIBIOTICS RESISTANCE PROTEIN, NIMA-FAMILY-RELATED PROTEIN-RELATED"/>
    <property type="match status" value="1"/>
</dbReference>
<protein>
    <recommendedName>
        <fullName evidence="3">5-nitroimidazole antibiotic resistance protein</fullName>
    </recommendedName>
</protein>
<dbReference type="Pfam" id="PF12900">
    <property type="entry name" value="Pyridox_ox_2"/>
    <property type="match status" value="1"/>
</dbReference>
<dbReference type="AlphaFoldDB" id="S1P556"/>
<evidence type="ECO:0008006" key="3">
    <source>
        <dbReference type="Google" id="ProtNLM"/>
    </source>
</evidence>
<accession>S1P556</accession>
<dbReference type="SUPFAM" id="SSF50475">
    <property type="entry name" value="FMN-binding split barrel"/>
    <property type="match status" value="1"/>
</dbReference>
<dbReference type="RefSeq" id="WP_016182852.1">
    <property type="nucleotide sequence ID" value="NZ_KB890291.1"/>
</dbReference>
<proteinExistence type="predicted"/>
<sequence>MRRKDRAITDIRQINEVLQAAKIVHLGMIDHDRPYVVPLNYGYEWQEEQLILYIHGAMSGRKIEVLKQNPHVFVEIDHYLGAIDGKEIPCKYSSAYASIMADGVAKLLTEPTEKIHGLNVLMRTQTNRDFAMTEEMVKMVQVIQINLFNLSAKQRLMPESN</sequence>
<evidence type="ECO:0000313" key="2">
    <source>
        <dbReference type="Proteomes" id="UP000014113"/>
    </source>
</evidence>
<dbReference type="Gene3D" id="2.30.110.10">
    <property type="entry name" value="Electron Transport, Fmn-binding Protein, Chain A"/>
    <property type="match status" value="1"/>
</dbReference>
<dbReference type="Proteomes" id="UP000014113">
    <property type="component" value="Unassembled WGS sequence"/>
</dbReference>
<dbReference type="eggNOG" id="COG3467">
    <property type="taxonomic scope" value="Bacteria"/>
</dbReference>
<name>S1P556_9ENTE</name>